<dbReference type="InterPro" id="IPR043738">
    <property type="entry name" value="DUF5683"/>
</dbReference>
<sequence>MSVLAYAQGGAIATDKKKATADSIMLPGKVLWQPNPKKAGLYSALVPGLGQIYNRQYWKLPIVYAGLSVAGYFIVRNGQEYRSLRQAYIGRLGNGPYTDKYVGIYDDASQLKQLQDDAERLLNMTVVFSGVAYVMQVLDAITSAHLRNFDVSRDISLQLRPVVLPQGAAGVGLVMNFR</sequence>
<dbReference type="EMBL" id="BAABFA010000004">
    <property type="protein sequence ID" value="GAA4460834.1"/>
    <property type="molecule type" value="Genomic_DNA"/>
</dbReference>
<dbReference type="Proteomes" id="UP001500067">
    <property type="component" value="Unassembled WGS sequence"/>
</dbReference>
<gene>
    <name evidence="2" type="ORF">GCM10023093_04270</name>
</gene>
<feature type="domain" description="DUF5683" evidence="1">
    <location>
        <begin position="33"/>
        <end position="175"/>
    </location>
</feature>
<comment type="caution">
    <text evidence="2">The sequence shown here is derived from an EMBL/GenBank/DDBJ whole genome shotgun (WGS) entry which is preliminary data.</text>
</comment>
<evidence type="ECO:0000313" key="3">
    <source>
        <dbReference type="Proteomes" id="UP001500067"/>
    </source>
</evidence>
<keyword evidence="3" id="KW-1185">Reference proteome</keyword>
<protein>
    <recommendedName>
        <fullName evidence="1">DUF5683 domain-containing protein</fullName>
    </recommendedName>
</protein>
<evidence type="ECO:0000259" key="1">
    <source>
        <dbReference type="Pfam" id="PF18935"/>
    </source>
</evidence>
<organism evidence="2 3">
    <name type="scientific">Nemorincola caseinilytica</name>
    <dbReference type="NCBI Taxonomy" id="2054315"/>
    <lineage>
        <taxon>Bacteria</taxon>
        <taxon>Pseudomonadati</taxon>
        <taxon>Bacteroidota</taxon>
        <taxon>Chitinophagia</taxon>
        <taxon>Chitinophagales</taxon>
        <taxon>Chitinophagaceae</taxon>
        <taxon>Nemorincola</taxon>
    </lineage>
</organism>
<name>A0ABP8N6P8_9BACT</name>
<proteinExistence type="predicted"/>
<accession>A0ABP8N6P8</accession>
<reference evidence="3" key="1">
    <citation type="journal article" date="2019" name="Int. J. Syst. Evol. Microbiol.">
        <title>The Global Catalogue of Microorganisms (GCM) 10K type strain sequencing project: providing services to taxonomists for standard genome sequencing and annotation.</title>
        <authorList>
            <consortium name="The Broad Institute Genomics Platform"/>
            <consortium name="The Broad Institute Genome Sequencing Center for Infectious Disease"/>
            <person name="Wu L."/>
            <person name="Ma J."/>
        </authorList>
    </citation>
    <scope>NUCLEOTIDE SEQUENCE [LARGE SCALE GENOMIC DNA]</scope>
    <source>
        <strain evidence="3">JCM 32105</strain>
    </source>
</reference>
<dbReference type="Pfam" id="PF18935">
    <property type="entry name" value="DUF5683"/>
    <property type="match status" value="1"/>
</dbReference>
<evidence type="ECO:0000313" key="2">
    <source>
        <dbReference type="EMBL" id="GAA4460834.1"/>
    </source>
</evidence>